<dbReference type="Pfam" id="PF02706">
    <property type="entry name" value="Wzz"/>
    <property type="match status" value="1"/>
</dbReference>
<keyword evidence="3" id="KW-1003">Cell membrane</keyword>
<organism evidence="9 10">
    <name type="scientific">Paenibacillus sediminis</name>
    <dbReference type="NCBI Taxonomy" id="664909"/>
    <lineage>
        <taxon>Bacteria</taxon>
        <taxon>Bacillati</taxon>
        <taxon>Bacillota</taxon>
        <taxon>Bacilli</taxon>
        <taxon>Bacillales</taxon>
        <taxon>Paenibacillaceae</taxon>
        <taxon>Paenibacillus</taxon>
    </lineage>
</organism>
<keyword evidence="10" id="KW-1185">Reference proteome</keyword>
<keyword evidence="5 7" id="KW-1133">Transmembrane helix</keyword>
<evidence type="ECO:0000313" key="10">
    <source>
        <dbReference type="Proteomes" id="UP001519273"/>
    </source>
</evidence>
<gene>
    <name evidence="9" type="ORF">J2Z20_002266</name>
</gene>
<dbReference type="InterPro" id="IPR050445">
    <property type="entry name" value="Bact_polysacc_biosynth/exp"/>
</dbReference>
<comment type="subcellular location">
    <subcellularLocation>
        <location evidence="1">Cell membrane</location>
        <topology evidence="1">Multi-pass membrane protein</topology>
    </subcellularLocation>
</comment>
<keyword evidence="6 7" id="KW-0472">Membrane</keyword>
<feature type="domain" description="Polysaccharide chain length determinant N-terminal" evidence="8">
    <location>
        <begin position="2"/>
        <end position="91"/>
    </location>
</feature>
<comment type="caution">
    <text evidence="9">The sequence shown here is derived from an EMBL/GenBank/DDBJ whole genome shotgun (WGS) entry which is preliminary data.</text>
</comment>
<sequence length="250" mass="27604">MELKEFIRVIREKLWFIIGLIIVVSASVGIQSYYFTQPMYQASAKLIVNQSVQLGGVNVLDFSSLQTDITVINSYIEIIESSAIMDKVAAQYTELGVSSKQLSNMITVNSANRSQVMELVIYDTSYKRAAEIVNAVAHVFKNEIPSIMKVDNVSILSEAKPDERALPINLNPVIKIIIAGIVSAMMAVGLVFLMDYLDDTMKSEVEVEREIGLPTLTVIAKIKNHDVRTPKTSASALQQVGEGKYATINQ</sequence>
<dbReference type="InterPro" id="IPR003856">
    <property type="entry name" value="LPS_length_determ_N"/>
</dbReference>
<evidence type="ECO:0000313" key="9">
    <source>
        <dbReference type="EMBL" id="MBP1937371.1"/>
    </source>
</evidence>
<protein>
    <submittedName>
        <fullName evidence="9">Capsular polysaccharide biosynthesis protein</fullName>
    </submittedName>
</protein>
<proteinExistence type="inferred from homology"/>
<keyword evidence="4 7" id="KW-0812">Transmembrane</keyword>
<feature type="transmembrane region" description="Helical" evidence="7">
    <location>
        <begin position="14"/>
        <end position="35"/>
    </location>
</feature>
<evidence type="ECO:0000256" key="6">
    <source>
        <dbReference type="ARBA" id="ARBA00023136"/>
    </source>
</evidence>
<dbReference type="Proteomes" id="UP001519273">
    <property type="component" value="Unassembled WGS sequence"/>
</dbReference>
<reference evidence="9 10" key="1">
    <citation type="submission" date="2021-03" db="EMBL/GenBank/DDBJ databases">
        <title>Genomic Encyclopedia of Type Strains, Phase IV (KMG-IV): sequencing the most valuable type-strain genomes for metagenomic binning, comparative biology and taxonomic classification.</title>
        <authorList>
            <person name="Goeker M."/>
        </authorList>
    </citation>
    <scope>NUCLEOTIDE SEQUENCE [LARGE SCALE GENOMIC DNA]</scope>
    <source>
        <strain evidence="9 10">DSM 23491</strain>
    </source>
</reference>
<dbReference type="PANTHER" id="PTHR32309:SF13">
    <property type="entry name" value="FERRIC ENTEROBACTIN TRANSPORT PROTEIN FEPE"/>
    <property type="match status" value="1"/>
</dbReference>
<dbReference type="EMBL" id="JAGGKP010000005">
    <property type="protein sequence ID" value="MBP1937371.1"/>
    <property type="molecule type" value="Genomic_DNA"/>
</dbReference>
<feature type="transmembrane region" description="Helical" evidence="7">
    <location>
        <begin position="173"/>
        <end position="193"/>
    </location>
</feature>
<dbReference type="PANTHER" id="PTHR32309">
    <property type="entry name" value="TYROSINE-PROTEIN KINASE"/>
    <property type="match status" value="1"/>
</dbReference>
<dbReference type="RefSeq" id="WP_209849699.1">
    <property type="nucleotide sequence ID" value="NZ_CBCRVE010000005.1"/>
</dbReference>
<name>A0ABS4H4I5_9BACL</name>
<evidence type="ECO:0000256" key="5">
    <source>
        <dbReference type="ARBA" id="ARBA00022989"/>
    </source>
</evidence>
<evidence type="ECO:0000259" key="8">
    <source>
        <dbReference type="Pfam" id="PF02706"/>
    </source>
</evidence>
<evidence type="ECO:0000256" key="4">
    <source>
        <dbReference type="ARBA" id="ARBA00022692"/>
    </source>
</evidence>
<evidence type="ECO:0000256" key="3">
    <source>
        <dbReference type="ARBA" id="ARBA00022475"/>
    </source>
</evidence>
<evidence type="ECO:0000256" key="1">
    <source>
        <dbReference type="ARBA" id="ARBA00004651"/>
    </source>
</evidence>
<evidence type="ECO:0000256" key="2">
    <source>
        <dbReference type="ARBA" id="ARBA00006683"/>
    </source>
</evidence>
<comment type="similarity">
    <text evidence="2">Belongs to the CpsC/CapA family.</text>
</comment>
<evidence type="ECO:0000256" key="7">
    <source>
        <dbReference type="SAM" id="Phobius"/>
    </source>
</evidence>
<accession>A0ABS4H4I5</accession>